<keyword evidence="2" id="KW-1185">Reference proteome</keyword>
<accession>A0A1D1VZ27</accession>
<organism evidence="1 2">
    <name type="scientific">Ramazzottius varieornatus</name>
    <name type="common">Water bear</name>
    <name type="synonym">Tardigrade</name>
    <dbReference type="NCBI Taxonomy" id="947166"/>
    <lineage>
        <taxon>Eukaryota</taxon>
        <taxon>Metazoa</taxon>
        <taxon>Ecdysozoa</taxon>
        <taxon>Tardigrada</taxon>
        <taxon>Eutardigrada</taxon>
        <taxon>Parachela</taxon>
        <taxon>Hypsibioidea</taxon>
        <taxon>Ramazzottiidae</taxon>
        <taxon>Ramazzottius</taxon>
    </lineage>
</organism>
<proteinExistence type="predicted"/>
<dbReference type="Proteomes" id="UP000186922">
    <property type="component" value="Unassembled WGS sequence"/>
</dbReference>
<gene>
    <name evidence="1" type="primary">RvY_15268-1</name>
    <name evidence="1" type="synonym">RvY_15268.1</name>
    <name evidence="1" type="ORF">RvY_15268</name>
</gene>
<dbReference type="AlphaFoldDB" id="A0A1D1VZ27"/>
<comment type="caution">
    <text evidence="1">The sequence shown here is derived from an EMBL/GenBank/DDBJ whole genome shotgun (WGS) entry which is preliminary data.</text>
</comment>
<dbReference type="EMBL" id="BDGG01000011">
    <property type="protein sequence ID" value="GAV05088.1"/>
    <property type="molecule type" value="Genomic_DNA"/>
</dbReference>
<protein>
    <submittedName>
        <fullName evidence="1">Uncharacterized protein</fullName>
    </submittedName>
</protein>
<name>A0A1D1VZ27_RAMVA</name>
<evidence type="ECO:0000313" key="2">
    <source>
        <dbReference type="Proteomes" id="UP000186922"/>
    </source>
</evidence>
<reference evidence="1 2" key="1">
    <citation type="journal article" date="2016" name="Nat. Commun.">
        <title>Extremotolerant tardigrade genome and improved radiotolerance of human cultured cells by tardigrade-unique protein.</title>
        <authorList>
            <person name="Hashimoto T."/>
            <person name="Horikawa D.D."/>
            <person name="Saito Y."/>
            <person name="Kuwahara H."/>
            <person name="Kozuka-Hata H."/>
            <person name="Shin-I T."/>
            <person name="Minakuchi Y."/>
            <person name="Ohishi K."/>
            <person name="Motoyama A."/>
            <person name="Aizu T."/>
            <person name="Enomoto A."/>
            <person name="Kondo K."/>
            <person name="Tanaka S."/>
            <person name="Hara Y."/>
            <person name="Koshikawa S."/>
            <person name="Sagara H."/>
            <person name="Miura T."/>
            <person name="Yokobori S."/>
            <person name="Miyagawa K."/>
            <person name="Suzuki Y."/>
            <person name="Kubo T."/>
            <person name="Oyama M."/>
            <person name="Kohara Y."/>
            <person name="Fujiyama A."/>
            <person name="Arakawa K."/>
            <person name="Katayama T."/>
            <person name="Toyoda A."/>
            <person name="Kunieda T."/>
        </authorList>
    </citation>
    <scope>NUCLEOTIDE SEQUENCE [LARGE SCALE GENOMIC DNA]</scope>
    <source>
        <strain evidence="1 2">YOKOZUNA-1</strain>
    </source>
</reference>
<sequence>MATGQAELAGLNKAFSAKFDFSLARFKAEQVYPFVVLGNAPPPRPYLVRCHASHKSTSEPRQIRCGRAARKLFSPV</sequence>
<evidence type="ECO:0000313" key="1">
    <source>
        <dbReference type="EMBL" id="GAV05088.1"/>
    </source>
</evidence>